<reference evidence="4" key="3">
    <citation type="submission" date="2018-12" db="EMBL/GenBank/DDBJ databases">
        <title>G10K-VGP greater horseshoe bat female genome, primary haplotype.</title>
        <authorList>
            <person name="Teeling E."/>
            <person name="Myers G."/>
            <person name="Vernes S."/>
            <person name="Pippel M."/>
            <person name="Winkler S."/>
            <person name="Fedrigo O."/>
            <person name="Rhie A."/>
            <person name="Koren S."/>
            <person name="Phillippy A."/>
            <person name="Lewin H."/>
            <person name="Damas J."/>
            <person name="Howe K."/>
            <person name="Mountcastle J."/>
            <person name="Jarvis E.D."/>
        </authorList>
    </citation>
    <scope>NUCLEOTIDE SEQUENCE [LARGE SCALE GENOMIC DNA]</scope>
</reference>
<feature type="compositionally biased region" description="Basic and acidic residues" evidence="2">
    <location>
        <begin position="77"/>
        <end position="94"/>
    </location>
</feature>
<evidence type="ECO:0000313" key="3">
    <source>
        <dbReference type="Ensembl" id="ENSRFEP00010031081.1"/>
    </source>
</evidence>
<dbReference type="GO" id="GO:0005576">
    <property type="term" value="C:extracellular region"/>
    <property type="evidence" value="ECO:0007669"/>
    <property type="project" value="InterPro"/>
</dbReference>
<proteinExistence type="inferred from homology"/>
<reference evidence="3" key="4">
    <citation type="submission" date="2025-08" db="UniProtKB">
        <authorList>
            <consortium name="Ensembl"/>
        </authorList>
    </citation>
    <scope>IDENTIFICATION</scope>
</reference>
<comment type="similarity">
    <text evidence="1">Belongs to the SAA family.</text>
</comment>
<dbReference type="Proteomes" id="UP000472240">
    <property type="component" value="Chromosome 11"/>
</dbReference>
<dbReference type="InterPro" id="IPR052464">
    <property type="entry name" value="Synovial_Prolif_Regulator"/>
</dbReference>
<evidence type="ECO:0000313" key="4">
    <source>
        <dbReference type="Proteomes" id="UP000472240"/>
    </source>
</evidence>
<evidence type="ECO:0000256" key="1">
    <source>
        <dbReference type="ARBA" id="ARBA00007745"/>
    </source>
</evidence>
<dbReference type="PANTHER" id="PTHR23424:SF29">
    <property type="entry name" value="SERUM AMYLOID A PROTEIN"/>
    <property type="match status" value="1"/>
</dbReference>
<accession>A0A671FZH5</accession>
<keyword evidence="4" id="KW-1185">Reference proteome</keyword>
<dbReference type="Gene3D" id="1.10.132.110">
    <property type="entry name" value="Serum amyloid A protein"/>
    <property type="match status" value="1"/>
</dbReference>
<dbReference type="PANTHER" id="PTHR23424">
    <property type="entry name" value="SERUM AMYLOID A"/>
    <property type="match status" value="1"/>
</dbReference>
<dbReference type="InParanoid" id="A0A671FZH5"/>
<reference evidence="3 4" key="2">
    <citation type="journal article" date="2018" name="Annu Rev Anim Biosci">
        <title>Bat Biology, Genomes, and the Bat1K Project: To Generate Chromosome-Level Genomes for All Living Bat Species.</title>
        <authorList>
            <person name="Teeling E.C."/>
            <person name="Vernes S.C."/>
            <person name="Davalos L.M."/>
            <person name="Ray D.A."/>
            <person name="Gilbert M.T.P."/>
            <person name="Myers E."/>
        </authorList>
    </citation>
    <scope>NUCLEOTIDE SEQUENCE</scope>
</reference>
<dbReference type="GeneTree" id="ENSGT00390000004737"/>
<evidence type="ECO:0008006" key="5">
    <source>
        <dbReference type="Google" id="ProtNLM"/>
    </source>
</evidence>
<protein>
    <recommendedName>
        <fullName evidence="5">Serum amyloid A protein</fullName>
    </recommendedName>
</protein>
<dbReference type="InterPro" id="IPR000096">
    <property type="entry name" value="Serum_amyloid_A"/>
</dbReference>
<reference evidence="3 4" key="1">
    <citation type="journal article" date="2015" name="Annu Rev Anim Biosci">
        <title>The Genome 10K Project: a way forward.</title>
        <authorList>
            <person name="Koepfli K.P."/>
            <person name="Paten B."/>
            <person name="O'Brien S.J."/>
            <person name="Koepfli K.P."/>
            <person name="Paten B."/>
            <person name="Antunes A."/>
            <person name="Belov K."/>
            <person name="Bustamante C."/>
            <person name="Castoe T.A."/>
            <person name="Clawson H."/>
            <person name="Crawford A.J."/>
            <person name="Diekhans M."/>
            <person name="Distel D."/>
            <person name="Durbin R."/>
            <person name="Earl D."/>
            <person name="Fujita M.K."/>
            <person name="Gamble T."/>
            <person name="Georges A."/>
            <person name="Gemmell N."/>
            <person name="Gilbert M.T."/>
            <person name="Graves J.M."/>
            <person name="Green R.E."/>
            <person name="Hickey G."/>
            <person name="Jarvis E.D."/>
            <person name="Johnson W."/>
            <person name="Komissarov A."/>
            <person name="Korf I."/>
            <person name="Kuhn R."/>
            <person name="Larkin D.M."/>
            <person name="Lewin H."/>
            <person name="Lopez J.V."/>
            <person name="Ma J."/>
            <person name="Marques-Bonet T."/>
            <person name="Miller W."/>
            <person name="Murphy R."/>
            <person name="Pevzner P."/>
            <person name="Shapiro B."/>
            <person name="Steiner C."/>
            <person name="Tamazian G."/>
            <person name="Venkatesh B."/>
            <person name="Wang J."/>
            <person name="Wayne R."/>
            <person name="Wiley E."/>
            <person name="Yang H."/>
            <person name="Zhang G."/>
            <person name="Haussler D."/>
            <person name="Ryder O."/>
            <person name="O'Brien S.J."/>
        </authorList>
    </citation>
    <scope>NUCLEOTIDE SEQUENCE</scope>
</reference>
<reference evidence="3" key="5">
    <citation type="submission" date="2025-09" db="UniProtKB">
        <authorList>
            <consortium name="Ensembl"/>
        </authorList>
    </citation>
    <scope>IDENTIFICATION</scope>
</reference>
<organism evidence="3 4">
    <name type="scientific">Rhinolophus ferrumequinum</name>
    <name type="common">Greater horseshoe bat</name>
    <dbReference type="NCBI Taxonomy" id="59479"/>
    <lineage>
        <taxon>Eukaryota</taxon>
        <taxon>Metazoa</taxon>
        <taxon>Chordata</taxon>
        <taxon>Craniata</taxon>
        <taxon>Vertebrata</taxon>
        <taxon>Euteleostomi</taxon>
        <taxon>Mammalia</taxon>
        <taxon>Eutheria</taxon>
        <taxon>Laurasiatheria</taxon>
        <taxon>Chiroptera</taxon>
        <taxon>Yinpterochiroptera</taxon>
        <taxon>Rhinolophoidea</taxon>
        <taxon>Rhinolophidae</taxon>
        <taxon>Rhinolophinae</taxon>
        <taxon>Rhinolophus</taxon>
    </lineage>
</organism>
<sequence>IKRYHTKLKEKGKVNWIHFALGGWAVAHHPLSLLPASLHSSDAREDSQRVTDLFKHGDSGHGEEDSKADQFANEWGRSGKDPNHFRPDGLPDEY</sequence>
<feature type="region of interest" description="Disordered" evidence="2">
    <location>
        <begin position="40"/>
        <end position="94"/>
    </location>
</feature>
<dbReference type="Ensembl" id="ENSRFET00010033702.1">
    <property type="protein sequence ID" value="ENSRFEP00010031081.1"/>
    <property type="gene ID" value="ENSRFEG00010020584.1"/>
</dbReference>
<dbReference type="Pfam" id="PF00277">
    <property type="entry name" value="SAA"/>
    <property type="match status" value="1"/>
</dbReference>
<feature type="compositionally biased region" description="Basic and acidic residues" evidence="2">
    <location>
        <begin position="41"/>
        <end position="68"/>
    </location>
</feature>
<evidence type="ECO:0000256" key="2">
    <source>
        <dbReference type="SAM" id="MobiDB-lite"/>
    </source>
</evidence>
<dbReference type="SMART" id="SM00197">
    <property type="entry name" value="SAA"/>
    <property type="match status" value="1"/>
</dbReference>
<name>A0A671FZH5_RHIFE</name>
<dbReference type="AlphaFoldDB" id="A0A671FZH5"/>